<reference evidence="1 2" key="1">
    <citation type="journal article" date="2019" name="Int. J. Syst. Evol. Microbiol.">
        <title>The Global Catalogue of Microorganisms (GCM) 10K type strain sequencing project: providing services to taxonomists for standard genome sequencing and annotation.</title>
        <authorList>
            <consortium name="The Broad Institute Genomics Platform"/>
            <consortium name="The Broad Institute Genome Sequencing Center for Infectious Disease"/>
            <person name="Wu L."/>
            <person name="Ma J."/>
        </authorList>
    </citation>
    <scope>NUCLEOTIDE SEQUENCE [LARGE SCALE GENOMIC DNA]</scope>
    <source>
        <strain evidence="1 2">JCM 12140</strain>
    </source>
</reference>
<name>A0ABN1Z9S1_9MICO</name>
<proteinExistence type="predicted"/>
<sequence>MGERRTAAERSDQADELPTVFRAVAETRPPQWLRRPKRAIRYEARWPGGHVETDVHLVTLMYRRAPADYSVVTRVMDEHCPETGIGPWVLYPTGDLL</sequence>
<keyword evidence="2" id="KW-1185">Reference proteome</keyword>
<accession>A0ABN1Z9S1</accession>
<gene>
    <name evidence="1" type="ORF">GCM10009627_04280</name>
</gene>
<protein>
    <submittedName>
        <fullName evidence="1">Uncharacterized protein</fullName>
    </submittedName>
</protein>
<comment type="caution">
    <text evidence="1">The sequence shown here is derived from an EMBL/GenBank/DDBJ whole genome shotgun (WGS) entry which is preliminary data.</text>
</comment>
<organism evidence="1 2">
    <name type="scientific">Curtobacterium herbarum</name>
    <dbReference type="NCBI Taxonomy" id="150122"/>
    <lineage>
        <taxon>Bacteria</taxon>
        <taxon>Bacillati</taxon>
        <taxon>Actinomycetota</taxon>
        <taxon>Actinomycetes</taxon>
        <taxon>Micrococcales</taxon>
        <taxon>Microbacteriaceae</taxon>
        <taxon>Curtobacterium</taxon>
    </lineage>
</organism>
<evidence type="ECO:0000313" key="1">
    <source>
        <dbReference type="EMBL" id="GAA1492082.1"/>
    </source>
</evidence>
<evidence type="ECO:0000313" key="2">
    <source>
        <dbReference type="Proteomes" id="UP001501742"/>
    </source>
</evidence>
<dbReference type="RefSeq" id="WP_204609027.1">
    <property type="nucleotide sequence ID" value="NZ_BAAAJX010000002.1"/>
</dbReference>
<dbReference type="EMBL" id="BAAAJX010000002">
    <property type="protein sequence ID" value="GAA1492082.1"/>
    <property type="molecule type" value="Genomic_DNA"/>
</dbReference>
<dbReference type="Proteomes" id="UP001501742">
    <property type="component" value="Unassembled WGS sequence"/>
</dbReference>